<feature type="transmembrane region" description="Helical" evidence="2">
    <location>
        <begin position="22"/>
        <end position="46"/>
    </location>
</feature>
<keyword evidence="4" id="KW-1185">Reference proteome</keyword>
<feature type="compositionally biased region" description="Polar residues" evidence="1">
    <location>
        <begin position="65"/>
        <end position="80"/>
    </location>
</feature>
<reference evidence="3" key="2">
    <citation type="submission" date="2022-06" db="UniProtKB">
        <authorList>
            <consortium name="EnsemblMetazoa"/>
        </authorList>
    </citation>
    <scope>IDENTIFICATION</scope>
    <source>
        <strain evidence="3">PS312</strain>
    </source>
</reference>
<reference evidence="4" key="1">
    <citation type="journal article" date="2008" name="Nat. Genet.">
        <title>The Pristionchus pacificus genome provides a unique perspective on nematode lifestyle and parasitism.</title>
        <authorList>
            <person name="Dieterich C."/>
            <person name="Clifton S.W."/>
            <person name="Schuster L.N."/>
            <person name="Chinwalla A."/>
            <person name="Delehaunty K."/>
            <person name="Dinkelacker I."/>
            <person name="Fulton L."/>
            <person name="Fulton R."/>
            <person name="Godfrey J."/>
            <person name="Minx P."/>
            <person name="Mitreva M."/>
            <person name="Roeseler W."/>
            <person name="Tian H."/>
            <person name="Witte H."/>
            <person name="Yang S.P."/>
            <person name="Wilson R.K."/>
            <person name="Sommer R.J."/>
        </authorList>
    </citation>
    <scope>NUCLEOTIDE SEQUENCE [LARGE SCALE GENOMIC DNA]</scope>
    <source>
        <strain evidence="4">PS312</strain>
    </source>
</reference>
<organism evidence="3 4">
    <name type="scientific">Pristionchus pacificus</name>
    <name type="common">Parasitic nematode worm</name>
    <dbReference type="NCBI Taxonomy" id="54126"/>
    <lineage>
        <taxon>Eukaryota</taxon>
        <taxon>Metazoa</taxon>
        <taxon>Ecdysozoa</taxon>
        <taxon>Nematoda</taxon>
        <taxon>Chromadorea</taxon>
        <taxon>Rhabditida</taxon>
        <taxon>Rhabditina</taxon>
        <taxon>Diplogasteromorpha</taxon>
        <taxon>Diplogasteroidea</taxon>
        <taxon>Neodiplogasteridae</taxon>
        <taxon>Pristionchus</taxon>
    </lineage>
</organism>
<keyword evidence="2" id="KW-0472">Membrane</keyword>
<evidence type="ECO:0000256" key="1">
    <source>
        <dbReference type="SAM" id="MobiDB-lite"/>
    </source>
</evidence>
<evidence type="ECO:0000313" key="3">
    <source>
        <dbReference type="EnsemblMetazoa" id="PPA38890.1"/>
    </source>
</evidence>
<dbReference type="EnsemblMetazoa" id="PPA38890.1">
    <property type="protein sequence ID" value="PPA38890.1"/>
    <property type="gene ID" value="WBGene00277259"/>
</dbReference>
<gene>
    <name evidence="3" type="primary">WBGene00277259</name>
</gene>
<protein>
    <submittedName>
        <fullName evidence="3">Uncharacterized protein</fullName>
    </submittedName>
</protein>
<sequence length="94" mass="10582">LSNDFCRFDLQICRDAEQFDSIYFYISCIGILVALSSAYGGISFIYQSNRREKKAMQKQMRIAPSKTNNGIQSEVSTTNDITEEEASDVHESGV</sequence>
<keyword evidence="2" id="KW-1133">Transmembrane helix</keyword>
<feature type="region of interest" description="Disordered" evidence="1">
    <location>
        <begin position="61"/>
        <end position="94"/>
    </location>
</feature>
<dbReference type="AlphaFoldDB" id="A0A2A6BCH7"/>
<name>A0A2A6BCH7_PRIPA</name>
<evidence type="ECO:0000256" key="2">
    <source>
        <dbReference type="SAM" id="Phobius"/>
    </source>
</evidence>
<accession>A0A2A6BCH7</accession>
<proteinExistence type="predicted"/>
<dbReference type="Proteomes" id="UP000005239">
    <property type="component" value="Unassembled WGS sequence"/>
</dbReference>
<accession>A0A8R1UU68</accession>
<keyword evidence="2" id="KW-0812">Transmembrane</keyword>
<evidence type="ECO:0000313" key="4">
    <source>
        <dbReference type="Proteomes" id="UP000005239"/>
    </source>
</evidence>